<keyword evidence="3" id="KW-0808">Transferase</keyword>
<dbReference type="InterPro" id="IPR016181">
    <property type="entry name" value="Acyl_CoA_acyltransferase"/>
</dbReference>
<keyword evidence="1" id="KW-0472">Membrane</keyword>
<feature type="domain" description="N-acetyltransferase" evidence="2">
    <location>
        <begin position="135"/>
        <end position="271"/>
    </location>
</feature>
<dbReference type="Gene3D" id="3.40.630.30">
    <property type="match status" value="1"/>
</dbReference>
<proteinExistence type="predicted"/>
<dbReference type="EMBL" id="JABEPQ010000001">
    <property type="protein sequence ID" value="NNM44710.1"/>
    <property type="molecule type" value="Genomic_DNA"/>
</dbReference>
<protein>
    <submittedName>
        <fullName evidence="3">GNAT family N-acetyltransferase</fullName>
    </submittedName>
</protein>
<organism evidence="3 4">
    <name type="scientific">Knoellia koreensis</name>
    <dbReference type="NCBI Taxonomy" id="2730921"/>
    <lineage>
        <taxon>Bacteria</taxon>
        <taxon>Bacillati</taxon>
        <taxon>Actinomycetota</taxon>
        <taxon>Actinomycetes</taxon>
        <taxon>Micrococcales</taxon>
        <taxon>Intrasporangiaceae</taxon>
        <taxon>Knoellia</taxon>
    </lineage>
</organism>
<dbReference type="InterPro" id="IPR000182">
    <property type="entry name" value="GNAT_dom"/>
</dbReference>
<dbReference type="RefSeq" id="WP_171241838.1">
    <property type="nucleotide sequence ID" value="NZ_JABEPQ010000001.1"/>
</dbReference>
<dbReference type="AlphaFoldDB" id="A0A849H4J6"/>
<evidence type="ECO:0000256" key="1">
    <source>
        <dbReference type="SAM" id="Phobius"/>
    </source>
</evidence>
<keyword evidence="1" id="KW-0812">Transmembrane</keyword>
<keyword evidence="1" id="KW-1133">Transmembrane helix</keyword>
<dbReference type="GO" id="GO:0016747">
    <property type="term" value="F:acyltransferase activity, transferring groups other than amino-acyl groups"/>
    <property type="evidence" value="ECO:0007669"/>
    <property type="project" value="InterPro"/>
</dbReference>
<evidence type="ECO:0000313" key="3">
    <source>
        <dbReference type="EMBL" id="NNM44710.1"/>
    </source>
</evidence>
<comment type="caution">
    <text evidence="3">The sequence shown here is derived from an EMBL/GenBank/DDBJ whole genome shotgun (WGS) entry which is preliminary data.</text>
</comment>
<reference evidence="3 4" key="1">
    <citation type="submission" date="2020-04" db="EMBL/GenBank/DDBJ databases">
        <title>Knoellia sp. isolate from air conditioner.</title>
        <authorList>
            <person name="Chea S."/>
            <person name="Kim D.-U."/>
        </authorList>
    </citation>
    <scope>NUCLEOTIDE SEQUENCE [LARGE SCALE GENOMIC DNA]</scope>
    <source>
        <strain evidence="3 4">DB2414S</strain>
    </source>
</reference>
<evidence type="ECO:0000259" key="2">
    <source>
        <dbReference type="PROSITE" id="PS51186"/>
    </source>
</evidence>
<dbReference type="PROSITE" id="PS51186">
    <property type="entry name" value="GNAT"/>
    <property type="match status" value="1"/>
</dbReference>
<gene>
    <name evidence="3" type="ORF">HJG52_01675</name>
</gene>
<dbReference type="Pfam" id="PF00583">
    <property type="entry name" value="Acetyltransf_1"/>
    <property type="match status" value="1"/>
</dbReference>
<name>A0A849H4J6_9MICO</name>
<feature type="transmembrane region" description="Helical" evidence="1">
    <location>
        <begin position="62"/>
        <end position="84"/>
    </location>
</feature>
<accession>A0A849H4J6</accession>
<dbReference type="Proteomes" id="UP000588586">
    <property type="component" value="Unassembled WGS sequence"/>
</dbReference>
<evidence type="ECO:0000313" key="4">
    <source>
        <dbReference type="Proteomes" id="UP000588586"/>
    </source>
</evidence>
<sequence length="271" mass="28237">MSGAAMGPDDVQALAGLDEALDVVGDSAFIRLGPGDLGDGTAYRLVGAVALPRRTRLRGAGLLVMGVPVDAGALVAWIVAGGLLPAPPVNVTVARSAAPAVDAALADAVGWRVGRATEWDWMAATTEPPVVAGESRLVALDESHEPEIRALLDEVNPHTDARPFEHPGQVWVGVRDDAGQLVACGVMQPDIAGHPLLEGISVHPTHRGTGLGLAVTAYLTRLGVREDGVCTLGMYADNDVARRVYLGLGYCDVHEWSSRRLERTSGSGAAH</sequence>
<keyword evidence="4" id="KW-1185">Reference proteome</keyword>
<dbReference type="SUPFAM" id="SSF55729">
    <property type="entry name" value="Acyl-CoA N-acyltransferases (Nat)"/>
    <property type="match status" value="1"/>
</dbReference>